<feature type="transmembrane region" description="Helical" evidence="1">
    <location>
        <begin position="152"/>
        <end position="175"/>
    </location>
</feature>
<keyword evidence="1" id="KW-0472">Membrane</keyword>
<dbReference type="STRING" id="685588.A0A067S7E5"/>
<evidence type="ECO:0000313" key="2">
    <source>
        <dbReference type="EMBL" id="KDR66736.1"/>
    </source>
</evidence>
<dbReference type="EMBL" id="KL142420">
    <property type="protein sequence ID" value="KDR66736.1"/>
    <property type="molecule type" value="Genomic_DNA"/>
</dbReference>
<gene>
    <name evidence="2" type="ORF">GALMADRAFT_216826</name>
</gene>
<name>A0A067S7E5_GALM3</name>
<evidence type="ECO:0000313" key="3">
    <source>
        <dbReference type="Proteomes" id="UP000027222"/>
    </source>
</evidence>
<proteinExistence type="predicted"/>
<feature type="transmembrane region" description="Helical" evidence="1">
    <location>
        <begin position="47"/>
        <end position="66"/>
    </location>
</feature>
<organism evidence="2 3">
    <name type="scientific">Galerina marginata (strain CBS 339.88)</name>
    <dbReference type="NCBI Taxonomy" id="685588"/>
    <lineage>
        <taxon>Eukaryota</taxon>
        <taxon>Fungi</taxon>
        <taxon>Dikarya</taxon>
        <taxon>Basidiomycota</taxon>
        <taxon>Agaricomycotina</taxon>
        <taxon>Agaricomycetes</taxon>
        <taxon>Agaricomycetidae</taxon>
        <taxon>Agaricales</taxon>
        <taxon>Agaricineae</taxon>
        <taxon>Strophariaceae</taxon>
        <taxon>Galerina</taxon>
    </lineage>
</organism>
<feature type="transmembrane region" description="Helical" evidence="1">
    <location>
        <begin position="187"/>
        <end position="211"/>
    </location>
</feature>
<sequence>MSTLPIERSIWIGNNMATIAYGFDIYMVFHTWHLLKRTDTLSTRKKDIFLGFSLIQLFFFTLMVATNGVTQEFMWIDHRDFPGGPMGYFSAAGSSWWGVLNVLYRCYTIWNATWRLMCLPVLLFIAEVVMGIFFIVATAVPDAAFFSATNFAVPWISIATTLMIILTGLLVGRILYVSRQMNFSSDYTGVVAIIVESAIPLAVGNLAFVIANATPGGAIVAIPLSSIMAALDIICPQAIIIRVSMGKAWTDKTTQEITTKMQFSDQKTASQSVYQVQVSDGGLSQSASTV</sequence>
<dbReference type="OrthoDB" id="3351617at2759"/>
<feature type="transmembrane region" description="Helical" evidence="1">
    <location>
        <begin position="116"/>
        <end position="140"/>
    </location>
</feature>
<feature type="transmembrane region" description="Helical" evidence="1">
    <location>
        <begin position="12"/>
        <end position="35"/>
    </location>
</feature>
<dbReference type="Proteomes" id="UP000027222">
    <property type="component" value="Unassembled WGS sequence"/>
</dbReference>
<protein>
    <submittedName>
        <fullName evidence="2">Uncharacterized protein</fullName>
    </submittedName>
</protein>
<dbReference type="AlphaFoldDB" id="A0A067S7E5"/>
<keyword evidence="3" id="KW-1185">Reference proteome</keyword>
<keyword evidence="1" id="KW-1133">Transmembrane helix</keyword>
<accession>A0A067S7E5</accession>
<reference evidence="3" key="1">
    <citation type="journal article" date="2014" name="Proc. Natl. Acad. Sci. U.S.A.">
        <title>Extensive sampling of basidiomycete genomes demonstrates inadequacy of the white-rot/brown-rot paradigm for wood decay fungi.</title>
        <authorList>
            <person name="Riley R."/>
            <person name="Salamov A.A."/>
            <person name="Brown D.W."/>
            <person name="Nagy L.G."/>
            <person name="Floudas D."/>
            <person name="Held B.W."/>
            <person name="Levasseur A."/>
            <person name="Lombard V."/>
            <person name="Morin E."/>
            <person name="Otillar R."/>
            <person name="Lindquist E.A."/>
            <person name="Sun H."/>
            <person name="LaButti K.M."/>
            <person name="Schmutz J."/>
            <person name="Jabbour D."/>
            <person name="Luo H."/>
            <person name="Baker S.E."/>
            <person name="Pisabarro A.G."/>
            <person name="Walton J.D."/>
            <person name="Blanchette R.A."/>
            <person name="Henrissat B."/>
            <person name="Martin F."/>
            <person name="Cullen D."/>
            <person name="Hibbett D.S."/>
            <person name="Grigoriev I.V."/>
        </authorList>
    </citation>
    <scope>NUCLEOTIDE SEQUENCE [LARGE SCALE GENOMIC DNA]</scope>
    <source>
        <strain evidence="3">CBS 339.88</strain>
    </source>
</reference>
<keyword evidence="1" id="KW-0812">Transmembrane</keyword>
<dbReference type="HOGENOM" id="CLU_044614_0_0_1"/>
<feature type="transmembrane region" description="Helical" evidence="1">
    <location>
        <begin position="217"/>
        <end position="235"/>
    </location>
</feature>
<evidence type="ECO:0000256" key="1">
    <source>
        <dbReference type="SAM" id="Phobius"/>
    </source>
</evidence>
<feature type="transmembrane region" description="Helical" evidence="1">
    <location>
        <begin position="86"/>
        <end position="104"/>
    </location>
</feature>